<feature type="region of interest" description="Disordered" evidence="1">
    <location>
        <begin position="36"/>
        <end position="58"/>
    </location>
</feature>
<proteinExistence type="predicted"/>
<accession>A0AA90NLK2</accession>
<organism evidence="3 4">
    <name type="scientific">Candidatus Endonucleibacter bathymodioli</name>
    <dbReference type="NCBI Taxonomy" id="539814"/>
    <lineage>
        <taxon>Bacteria</taxon>
        <taxon>Pseudomonadati</taxon>
        <taxon>Pseudomonadota</taxon>
        <taxon>Gammaproteobacteria</taxon>
        <taxon>Oceanospirillales</taxon>
        <taxon>Endozoicomonadaceae</taxon>
        <taxon>Candidatus Endonucleibacter</taxon>
    </lineage>
</organism>
<reference evidence="3 4" key="1">
    <citation type="journal article" date="2023" name="bioRxiv">
        <title>An intranuclear bacterial parasite of deep-sea mussels expresses apoptosis inhibitors acquired from its host.</title>
        <authorList>
            <person name="Gonzalez Porras M.A."/>
            <person name="Assie A."/>
            <person name="Tietjen M."/>
            <person name="Violette M."/>
            <person name="Kleiner M."/>
            <person name="Gruber-Vodicka H."/>
            <person name="Dubilier N."/>
            <person name="Leisch N."/>
        </authorList>
    </citation>
    <scope>NUCLEOTIDE SEQUENCE [LARGE SCALE GENOMIC DNA]</scope>
    <source>
        <strain evidence="3">IAP13</strain>
    </source>
</reference>
<dbReference type="Pfam" id="PF13511">
    <property type="entry name" value="DUF4124"/>
    <property type="match status" value="1"/>
</dbReference>
<evidence type="ECO:0000259" key="2">
    <source>
        <dbReference type="Pfam" id="PF13511"/>
    </source>
</evidence>
<feature type="domain" description="DUF4124" evidence="2">
    <location>
        <begin position="16"/>
        <end position="49"/>
    </location>
</feature>
<dbReference type="EMBL" id="JASXSV010000008">
    <property type="protein sequence ID" value="MDP0588880.1"/>
    <property type="molecule type" value="Genomic_DNA"/>
</dbReference>
<evidence type="ECO:0000256" key="1">
    <source>
        <dbReference type="SAM" id="MobiDB-lite"/>
    </source>
</evidence>
<gene>
    <name evidence="3" type="ORF">QS748_06695</name>
</gene>
<dbReference type="AlphaFoldDB" id="A0AA90NLK2"/>
<evidence type="ECO:0000313" key="4">
    <source>
        <dbReference type="Proteomes" id="UP001178148"/>
    </source>
</evidence>
<sequence length="256" mass="28987">MRPITISILFLITLSALADYKPKIFQWTDERGVKHFSDNPENNILDPKKDLSENSLPQQEKTPLLPLAEDNRLAEDKLSSLQGSWIQVNITPSIKEVIGLMTPTHPDGSAKEETTPTNNIISTLTVTGTHFSIKNKLNTLITQTNTSTNTNTANFKTAHTGNLEIYKDSPLDIKGYWSFEDDSTPFATTLREQMIHYSMKTNSKNTIPTQRDSQDRQEQVRIDIQKDILMASIKQPPSSPLKILRIFYKKKDATKL</sequence>
<protein>
    <submittedName>
        <fullName evidence="3">DUF4124 domain-containing protein</fullName>
    </submittedName>
</protein>
<evidence type="ECO:0000313" key="3">
    <source>
        <dbReference type="EMBL" id="MDP0588880.1"/>
    </source>
</evidence>
<dbReference type="InterPro" id="IPR025392">
    <property type="entry name" value="DUF4124"/>
</dbReference>
<name>A0AA90NLK2_9GAMM</name>
<dbReference type="Proteomes" id="UP001178148">
    <property type="component" value="Unassembled WGS sequence"/>
</dbReference>
<keyword evidence="4" id="KW-1185">Reference proteome</keyword>
<comment type="caution">
    <text evidence="3">The sequence shown here is derived from an EMBL/GenBank/DDBJ whole genome shotgun (WGS) entry which is preliminary data.</text>
</comment>